<dbReference type="AlphaFoldDB" id="A0A3N1M9T9"/>
<feature type="transmembrane region" description="Helical" evidence="7">
    <location>
        <begin position="114"/>
        <end position="146"/>
    </location>
</feature>
<evidence type="ECO:0000256" key="6">
    <source>
        <dbReference type="ARBA" id="ARBA00023136"/>
    </source>
</evidence>
<accession>A0A3N1M9T9</accession>
<keyword evidence="4 7" id="KW-0812">Transmembrane</keyword>
<keyword evidence="7" id="KW-0997">Cell inner membrane</keyword>
<dbReference type="InterPro" id="IPR049177">
    <property type="entry name" value="MgtC_SapB_SrpB_YhiD_N"/>
</dbReference>
<sequence length="162" mass="16585">MRDPALYEVMSIEPEIIAARLAAALVLGGCIGLDREWRQKSAGLRTHMMIALASATFTLLATELHLDAALANPTGTTDPVRIIEAVTAGVAFLGAGAIFRGGRTVEGMTTGAGIWLAGALGLACGAGYMMLAGIAVVAAIIVLTILGRIEHMAKKAADKAAA</sequence>
<comment type="subcellular location">
    <subcellularLocation>
        <location evidence="7">Cell inner membrane</location>
        <topology evidence="7">Multi-pass membrane protein</topology>
    </subcellularLocation>
    <subcellularLocation>
        <location evidence="1">Cell membrane</location>
        <topology evidence="1">Multi-pass membrane protein</topology>
    </subcellularLocation>
</comment>
<reference evidence="9 10" key="1">
    <citation type="submission" date="2018-11" db="EMBL/GenBank/DDBJ databases">
        <title>Genomic Encyclopedia of Type Strains, Phase IV (KMG-IV): sequencing the most valuable type-strain genomes for metagenomic binning, comparative biology and taxonomic classification.</title>
        <authorList>
            <person name="Goeker M."/>
        </authorList>
    </citation>
    <scope>NUCLEOTIDE SEQUENCE [LARGE SCALE GENOMIC DNA]</scope>
    <source>
        <strain evidence="9 10">DSM 5900</strain>
    </source>
</reference>
<evidence type="ECO:0000313" key="9">
    <source>
        <dbReference type="EMBL" id="ROP99559.1"/>
    </source>
</evidence>
<comment type="caution">
    <text evidence="9">The sequence shown here is derived from an EMBL/GenBank/DDBJ whole genome shotgun (WGS) entry which is preliminary data.</text>
</comment>
<evidence type="ECO:0000256" key="1">
    <source>
        <dbReference type="ARBA" id="ARBA00004651"/>
    </source>
</evidence>
<dbReference type="PRINTS" id="PR01837">
    <property type="entry name" value="MGTCSAPBPROT"/>
</dbReference>
<comment type="similarity">
    <text evidence="2 7">Belongs to the MgtC/SapB family.</text>
</comment>
<evidence type="ECO:0000256" key="2">
    <source>
        <dbReference type="ARBA" id="ARBA00009298"/>
    </source>
</evidence>
<dbReference type="PANTHER" id="PTHR33778">
    <property type="entry name" value="PROTEIN MGTC"/>
    <property type="match status" value="1"/>
</dbReference>
<evidence type="ECO:0000256" key="7">
    <source>
        <dbReference type="RuleBase" id="RU365041"/>
    </source>
</evidence>
<evidence type="ECO:0000313" key="10">
    <source>
        <dbReference type="Proteomes" id="UP000278222"/>
    </source>
</evidence>
<proteinExistence type="inferred from homology"/>
<protein>
    <recommendedName>
        <fullName evidence="7">Protein MgtC</fullName>
    </recommendedName>
</protein>
<keyword evidence="10" id="KW-1185">Reference proteome</keyword>
<keyword evidence="6 7" id="KW-0472">Membrane</keyword>
<dbReference type="RefSeq" id="WP_197735828.1">
    <property type="nucleotide sequence ID" value="NZ_AP019700.1"/>
</dbReference>
<feature type="transmembrane region" description="Helical" evidence="7">
    <location>
        <begin position="46"/>
        <end position="62"/>
    </location>
</feature>
<keyword evidence="3" id="KW-1003">Cell membrane</keyword>
<dbReference type="Proteomes" id="UP000278222">
    <property type="component" value="Unassembled WGS sequence"/>
</dbReference>
<dbReference type="Pfam" id="PF02308">
    <property type="entry name" value="MgtC"/>
    <property type="match status" value="1"/>
</dbReference>
<evidence type="ECO:0000256" key="3">
    <source>
        <dbReference type="ARBA" id="ARBA00022475"/>
    </source>
</evidence>
<gene>
    <name evidence="9" type="ORF">EDC65_1342</name>
</gene>
<evidence type="ECO:0000256" key="5">
    <source>
        <dbReference type="ARBA" id="ARBA00022989"/>
    </source>
</evidence>
<dbReference type="InterPro" id="IPR003416">
    <property type="entry name" value="MgtC/SapB/SrpB/YhiD_fam"/>
</dbReference>
<name>A0A3N1M9T9_9PROT</name>
<keyword evidence="5 7" id="KW-1133">Transmembrane helix</keyword>
<organism evidence="9 10">
    <name type="scientific">Stella humosa</name>
    <dbReference type="NCBI Taxonomy" id="94"/>
    <lineage>
        <taxon>Bacteria</taxon>
        <taxon>Pseudomonadati</taxon>
        <taxon>Pseudomonadota</taxon>
        <taxon>Alphaproteobacteria</taxon>
        <taxon>Rhodospirillales</taxon>
        <taxon>Stellaceae</taxon>
        <taxon>Stella</taxon>
    </lineage>
</organism>
<dbReference type="EMBL" id="RJKX01000013">
    <property type="protein sequence ID" value="ROP99559.1"/>
    <property type="molecule type" value="Genomic_DNA"/>
</dbReference>
<dbReference type="PANTHER" id="PTHR33778:SF1">
    <property type="entry name" value="MAGNESIUM TRANSPORTER YHID-RELATED"/>
    <property type="match status" value="1"/>
</dbReference>
<feature type="domain" description="MgtC/SapB/SrpB/YhiD N-terminal" evidence="8">
    <location>
        <begin position="21"/>
        <end position="151"/>
    </location>
</feature>
<evidence type="ECO:0000256" key="4">
    <source>
        <dbReference type="ARBA" id="ARBA00022692"/>
    </source>
</evidence>
<evidence type="ECO:0000259" key="8">
    <source>
        <dbReference type="Pfam" id="PF02308"/>
    </source>
</evidence>
<dbReference type="GO" id="GO:0005886">
    <property type="term" value="C:plasma membrane"/>
    <property type="evidence" value="ECO:0007669"/>
    <property type="project" value="UniProtKB-SubCell"/>
</dbReference>
<feature type="transmembrane region" description="Helical" evidence="7">
    <location>
        <begin position="82"/>
        <end position="102"/>
    </location>
</feature>